<feature type="domain" description="Gamma-glutamylcyclotransferase AIG2-like" evidence="7">
    <location>
        <begin position="12"/>
        <end position="109"/>
    </location>
</feature>
<feature type="active site" description="Proton acceptor" evidence="4">
    <location>
        <position position="89"/>
    </location>
</feature>
<evidence type="ECO:0000259" key="7">
    <source>
        <dbReference type="Pfam" id="PF06094"/>
    </source>
</evidence>
<sequence>MGSKVKEEVAVVFTYGTLKKGFRNHRVLEELMATGEAVFLGRCRTSIRYPLVCGPYEVPFLLDLPDSGPLDELYSVTSERALSPLDELEGTSRGHYRGRPIEVVKLVEGEDEEGEKEEGGGPAKGARWREETTREPCIYLELY</sequence>
<evidence type="ECO:0000313" key="8">
    <source>
        <dbReference type="EMBL" id="KAL3725248.1"/>
    </source>
</evidence>
<evidence type="ECO:0000313" key="9">
    <source>
        <dbReference type="Proteomes" id="UP001634007"/>
    </source>
</evidence>
<name>A0ABD3JDW1_EUCGL</name>
<dbReference type="PANTHER" id="PTHR12510:SF4">
    <property type="entry name" value="GAMMA-GLUTAMYLAMINECYCLOTRANSFERASE"/>
    <property type="match status" value="1"/>
</dbReference>
<accession>A0ABD3JDW1</accession>
<keyword evidence="3" id="KW-0808">Transferase</keyword>
<protein>
    <recommendedName>
        <fullName evidence="5">Gamma-glutamylcyclotransferase family protein</fullName>
    </recommendedName>
</protein>
<organism evidence="8 9">
    <name type="scientific">Eucalyptus globulus</name>
    <name type="common">Tasmanian blue gum</name>
    <dbReference type="NCBI Taxonomy" id="34317"/>
    <lineage>
        <taxon>Eukaryota</taxon>
        <taxon>Viridiplantae</taxon>
        <taxon>Streptophyta</taxon>
        <taxon>Embryophyta</taxon>
        <taxon>Tracheophyta</taxon>
        <taxon>Spermatophyta</taxon>
        <taxon>Magnoliopsida</taxon>
        <taxon>eudicotyledons</taxon>
        <taxon>Gunneridae</taxon>
        <taxon>Pentapetalae</taxon>
        <taxon>rosids</taxon>
        <taxon>malvids</taxon>
        <taxon>Myrtales</taxon>
        <taxon>Myrtaceae</taxon>
        <taxon>Myrtoideae</taxon>
        <taxon>Eucalypteae</taxon>
        <taxon>Eucalyptus</taxon>
    </lineage>
</organism>
<comment type="function">
    <text evidence="1">Putative gamma-glutamylcyclotransferase.</text>
</comment>
<evidence type="ECO:0000256" key="6">
    <source>
        <dbReference type="SAM" id="MobiDB-lite"/>
    </source>
</evidence>
<dbReference type="GO" id="GO:0016746">
    <property type="term" value="F:acyltransferase activity"/>
    <property type="evidence" value="ECO:0007669"/>
    <property type="project" value="UniProtKB-KW"/>
</dbReference>
<dbReference type="InterPro" id="IPR039126">
    <property type="entry name" value="GGACT"/>
</dbReference>
<evidence type="ECO:0000256" key="5">
    <source>
        <dbReference type="RuleBase" id="RU367036"/>
    </source>
</evidence>
<evidence type="ECO:0000256" key="4">
    <source>
        <dbReference type="PIRSR" id="PIRSR639126-1"/>
    </source>
</evidence>
<dbReference type="Proteomes" id="UP001634007">
    <property type="component" value="Unassembled WGS sequence"/>
</dbReference>
<dbReference type="InterPro" id="IPR009288">
    <property type="entry name" value="AIG2-like_dom"/>
</dbReference>
<comment type="caution">
    <text evidence="8">The sequence shown here is derived from an EMBL/GenBank/DDBJ whole genome shotgun (WGS) entry which is preliminary data.</text>
</comment>
<dbReference type="Gene3D" id="3.10.490.10">
    <property type="entry name" value="Gamma-glutamyl cyclotransferase-like"/>
    <property type="match status" value="1"/>
</dbReference>
<dbReference type="CDD" id="cd06661">
    <property type="entry name" value="GGCT_like"/>
    <property type="match status" value="1"/>
</dbReference>
<comment type="similarity">
    <text evidence="2 5">Belongs to the gamma-glutamylcyclotransferase family.</text>
</comment>
<keyword evidence="9" id="KW-1185">Reference proteome</keyword>
<evidence type="ECO:0000256" key="1">
    <source>
        <dbReference type="ARBA" id="ARBA00002782"/>
    </source>
</evidence>
<evidence type="ECO:0000256" key="3">
    <source>
        <dbReference type="ARBA" id="ARBA00023315"/>
    </source>
</evidence>
<dbReference type="PANTHER" id="PTHR12510">
    <property type="entry name" value="TROPONIN C-AKIN-1 PROTEIN"/>
    <property type="match status" value="1"/>
</dbReference>
<dbReference type="InterPro" id="IPR013024">
    <property type="entry name" value="GGCT-like"/>
</dbReference>
<keyword evidence="3" id="KW-0012">Acyltransferase</keyword>
<dbReference type="InterPro" id="IPR036568">
    <property type="entry name" value="GGCT-like_sf"/>
</dbReference>
<gene>
    <name evidence="8" type="ORF">ACJRO7_030284</name>
</gene>
<dbReference type="SUPFAM" id="SSF110857">
    <property type="entry name" value="Gamma-glutamyl cyclotransferase-like"/>
    <property type="match status" value="1"/>
</dbReference>
<dbReference type="EMBL" id="JBJKBG010000008">
    <property type="protein sequence ID" value="KAL3725248.1"/>
    <property type="molecule type" value="Genomic_DNA"/>
</dbReference>
<dbReference type="Pfam" id="PF06094">
    <property type="entry name" value="GGACT"/>
    <property type="match status" value="1"/>
</dbReference>
<proteinExistence type="inferred from homology"/>
<evidence type="ECO:0000256" key="2">
    <source>
        <dbReference type="ARBA" id="ARBA00008861"/>
    </source>
</evidence>
<reference evidence="8 9" key="1">
    <citation type="submission" date="2024-11" db="EMBL/GenBank/DDBJ databases">
        <title>Chromosome-level genome assembly of Eucalyptus globulus Labill. provides insights into its genome evolution.</title>
        <authorList>
            <person name="Li X."/>
        </authorList>
    </citation>
    <scope>NUCLEOTIDE SEQUENCE [LARGE SCALE GENOMIC DNA]</scope>
    <source>
        <strain evidence="8">CL2024</strain>
        <tissue evidence="8">Fresh tender leaves</tissue>
    </source>
</reference>
<feature type="region of interest" description="Disordered" evidence="6">
    <location>
        <begin position="107"/>
        <end position="130"/>
    </location>
</feature>
<dbReference type="AlphaFoldDB" id="A0ABD3JDW1"/>